<accession>A0ABT2SVW3</accession>
<name>A0ABT2SVW3_9FIRM</name>
<dbReference type="Proteomes" id="UP001208364">
    <property type="component" value="Unassembled WGS sequence"/>
</dbReference>
<protein>
    <recommendedName>
        <fullName evidence="1">Transposase for insertion sequence element IS21-like C-terminal domain-containing protein</fullName>
    </recommendedName>
</protein>
<comment type="caution">
    <text evidence="2">The sequence shown here is derived from an EMBL/GenBank/DDBJ whole genome shotgun (WGS) entry which is preliminary data.</text>
</comment>
<dbReference type="EMBL" id="JAOQJR010000010">
    <property type="protein sequence ID" value="MCU6738970.1"/>
    <property type="molecule type" value="Genomic_DNA"/>
</dbReference>
<keyword evidence="3" id="KW-1185">Reference proteome</keyword>
<evidence type="ECO:0000313" key="2">
    <source>
        <dbReference type="EMBL" id="MCU6738970.1"/>
    </source>
</evidence>
<reference evidence="2 3" key="1">
    <citation type="journal article" date="2021" name="ISME Commun">
        <title>Automated analysis of genomic sequences facilitates high-throughput and comprehensive description of bacteria.</title>
        <authorList>
            <person name="Hitch T.C.A."/>
        </authorList>
    </citation>
    <scope>NUCLEOTIDE SEQUENCE [LARGE SCALE GENOMIC DNA]</scope>
    <source>
        <strain evidence="2 3">H4_15</strain>
    </source>
</reference>
<dbReference type="Pfam" id="PF22483">
    <property type="entry name" value="Mu-transpos_C_2"/>
    <property type="match status" value="1"/>
</dbReference>
<evidence type="ECO:0000313" key="3">
    <source>
        <dbReference type="Proteomes" id="UP001208364"/>
    </source>
</evidence>
<dbReference type="RefSeq" id="WP_267309899.1">
    <property type="nucleotide sequence ID" value="NZ_JAOQJR010000010.1"/>
</dbReference>
<feature type="domain" description="Transposase for insertion sequence element IS21-like C-terminal" evidence="1">
    <location>
        <begin position="65"/>
        <end position="134"/>
    </location>
</feature>
<proteinExistence type="predicted"/>
<dbReference type="PANTHER" id="PTHR35004:SF8">
    <property type="entry name" value="TRANSPOSASE RV3428C-RELATED"/>
    <property type="match status" value="1"/>
</dbReference>
<dbReference type="InterPro" id="IPR054353">
    <property type="entry name" value="IstA-like_C"/>
</dbReference>
<organism evidence="2 3">
    <name type="scientific">[Clostridium] ammoniilyticum</name>
    <dbReference type="NCBI Taxonomy" id="2981784"/>
    <lineage>
        <taxon>Bacteria</taxon>
        <taxon>Bacillati</taxon>
        <taxon>Bacillota</taxon>
        <taxon>Erysipelotrichia</taxon>
        <taxon>Erysipelotrichales</taxon>
        <taxon>Coprobacillaceae</taxon>
        <taxon>Faecalibacillus</taxon>
    </lineage>
</organism>
<sequence>MLKVVGKVTSSIIARLRKEEFHSVKEANIKIRKYLDEFNARSFQKRDGSRKEIFENEEKMFLRPLPKELYEFAVWKKATVQYNYHVAFDKMYYSVPYEYIKQKVDIRITKNIIEVYYKHQRICSHRRLYGYPGQYSTNTDHMPLNHQKAGEWNGDRLRNWANKIGPHTYKVIDQLLNHYRAEQQAYNGCRSILKLADSYSSRQLEEACEMALHHLALPRYKNIKLIIAHNQDVRKTMDEETSDESYAIIRGSSYYGENENE</sequence>
<gene>
    <name evidence="2" type="ORF">OCV55_09855</name>
</gene>
<dbReference type="PANTHER" id="PTHR35004">
    <property type="entry name" value="TRANSPOSASE RV3428C-RELATED"/>
    <property type="match status" value="1"/>
</dbReference>
<evidence type="ECO:0000259" key="1">
    <source>
        <dbReference type="Pfam" id="PF22483"/>
    </source>
</evidence>